<dbReference type="InterPro" id="IPR003057">
    <property type="entry name" value="Invtbrt_color"/>
</dbReference>
<dbReference type="GeneID" id="113399287"/>
<dbReference type="PIRSF" id="PIRSF036893">
    <property type="entry name" value="Lipocalin_ApoD"/>
    <property type="match status" value="1"/>
</dbReference>
<name>A0A8B8ID85_VANTA</name>
<dbReference type="GO" id="GO:0006629">
    <property type="term" value="P:lipid metabolic process"/>
    <property type="evidence" value="ECO:0007669"/>
    <property type="project" value="TreeGrafter"/>
</dbReference>
<evidence type="ECO:0000256" key="2">
    <source>
        <dbReference type="ARBA" id="ARBA00023157"/>
    </source>
</evidence>
<accession>A0A8B8ID85</accession>
<dbReference type="InterPro" id="IPR000566">
    <property type="entry name" value="Lipocln_cytosolic_FA-bd_dom"/>
</dbReference>
<dbReference type="PANTHER" id="PTHR10612:SF62">
    <property type="entry name" value="LIPOCALIN_CYTOSOLIC FATTY-ACID BINDING DOMAIN-CONTAINING PROTEIN"/>
    <property type="match status" value="1"/>
</dbReference>
<sequence length="230" mass="26021">MAWLLQLVENGFLFFLLYTLSQPHTISLNKTLQKTIKMYRFVLLTFAASVSAYVILDSKCPEVTKVENFNFNSYGNGVWYEVARYPDDVVKNGKCGTLIYKQEGDVKKMKYTFVTNNELMTIEGTAALAKDAGTTGKLIHSLPYGANGTVIDSELNILAIDYDKFFVGYYCQFDEAQKNYREAAWIISRSKTLSEEAKAIVDKFVRDSKFLNAGKFEWSSVSGEDCRVDA</sequence>
<dbReference type="OMA" id="EMARYPN"/>
<dbReference type="RefSeq" id="XP_026494166.2">
    <property type="nucleotide sequence ID" value="XM_026638381.2"/>
</dbReference>
<proteinExistence type="inferred from homology"/>
<dbReference type="Proteomes" id="UP001652626">
    <property type="component" value="Chromosome 19"/>
</dbReference>
<dbReference type="GO" id="GO:0031409">
    <property type="term" value="F:pigment binding"/>
    <property type="evidence" value="ECO:0007669"/>
    <property type="project" value="InterPro"/>
</dbReference>
<dbReference type="PANTHER" id="PTHR10612">
    <property type="entry name" value="APOLIPOPROTEIN D"/>
    <property type="match status" value="1"/>
</dbReference>
<reference evidence="6" key="1">
    <citation type="submission" date="2025-08" db="UniProtKB">
        <authorList>
            <consortium name="RefSeq"/>
        </authorList>
    </citation>
    <scope>IDENTIFICATION</scope>
    <source>
        <tissue evidence="6">Whole body</tissue>
    </source>
</reference>
<dbReference type="InterPro" id="IPR022271">
    <property type="entry name" value="Lipocalin_ApoD"/>
</dbReference>
<gene>
    <name evidence="6" type="primary">LOC113399287</name>
</gene>
<dbReference type="PRINTS" id="PR01273">
    <property type="entry name" value="INVTBRTCOLOR"/>
</dbReference>
<evidence type="ECO:0000259" key="4">
    <source>
        <dbReference type="Pfam" id="PF00061"/>
    </source>
</evidence>
<evidence type="ECO:0000313" key="5">
    <source>
        <dbReference type="Proteomes" id="UP001652626"/>
    </source>
</evidence>
<organism evidence="5 6">
    <name type="scientific">Vanessa tameamea</name>
    <name type="common">Kamehameha butterfly</name>
    <dbReference type="NCBI Taxonomy" id="334116"/>
    <lineage>
        <taxon>Eukaryota</taxon>
        <taxon>Metazoa</taxon>
        <taxon>Ecdysozoa</taxon>
        <taxon>Arthropoda</taxon>
        <taxon>Hexapoda</taxon>
        <taxon>Insecta</taxon>
        <taxon>Pterygota</taxon>
        <taxon>Neoptera</taxon>
        <taxon>Endopterygota</taxon>
        <taxon>Lepidoptera</taxon>
        <taxon>Glossata</taxon>
        <taxon>Ditrysia</taxon>
        <taxon>Papilionoidea</taxon>
        <taxon>Nymphalidae</taxon>
        <taxon>Nymphalinae</taxon>
        <taxon>Vanessa</taxon>
    </lineage>
</organism>
<dbReference type="OrthoDB" id="565904at2759"/>
<dbReference type="GO" id="GO:0005737">
    <property type="term" value="C:cytoplasm"/>
    <property type="evidence" value="ECO:0007669"/>
    <property type="project" value="TreeGrafter"/>
</dbReference>
<feature type="domain" description="Lipocalin/cytosolic fatty-acid binding" evidence="4">
    <location>
        <begin position="76"/>
        <end position="210"/>
    </location>
</feature>
<evidence type="ECO:0000256" key="1">
    <source>
        <dbReference type="ARBA" id="ARBA00006889"/>
    </source>
</evidence>
<keyword evidence="2" id="KW-1015">Disulfide bond</keyword>
<protein>
    <submittedName>
        <fullName evidence="6">Bilin-binding protein-like</fullName>
    </submittedName>
</protein>
<evidence type="ECO:0000313" key="6">
    <source>
        <dbReference type="RefSeq" id="XP_026494166.2"/>
    </source>
</evidence>
<evidence type="ECO:0000256" key="3">
    <source>
        <dbReference type="PIRNR" id="PIRNR036893"/>
    </source>
</evidence>
<dbReference type="Gene3D" id="2.40.128.20">
    <property type="match status" value="1"/>
</dbReference>
<comment type="similarity">
    <text evidence="1 3">Belongs to the calycin superfamily. Lipocalin family.</text>
</comment>
<dbReference type="Pfam" id="PF00061">
    <property type="entry name" value="Lipocalin"/>
    <property type="match status" value="1"/>
</dbReference>
<dbReference type="InterPro" id="IPR012674">
    <property type="entry name" value="Calycin"/>
</dbReference>
<dbReference type="SUPFAM" id="SSF50814">
    <property type="entry name" value="Lipocalins"/>
    <property type="match status" value="1"/>
</dbReference>
<dbReference type="GO" id="GO:0000302">
    <property type="term" value="P:response to reactive oxygen species"/>
    <property type="evidence" value="ECO:0007669"/>
    <property type="project" value="TreeGrafter"/>
</dbReference>
<dbReference type="AlphaFoldDB" id="A0A8B8ID85"/>
<keyword evidence="5" id="KW-1185">Reference proteome</keyword>